<feature type="domain" description="HTH lysR-type" evidence="5">
    <location>
        <begin position="8"/>
        <end position="59"/>
    </location>
</feature>
<dbReference type="GO" id="GO:0043565">
    <property type="term" value="F:sequence-specific DNA binding"/>
    <property type="evidence" value="ECO:0007669"/>
    <property type="project" value="TreeGrafter"/>
</dbReference>
<proteinExistence type="inferred from homology"/>
<dbReference type="SUPFAM" id="SSF53850">
    <property type="entry name" value="Periplasmic binding protein-like II"/>
    <property type="match status" value="1"/>
</dbReference>
<accession>C4LF87</accession>
<dbReference type="GO" id="GO:0006351">
    <property type="term" value="P:DNA-templated transcription"/>
    <property type="evidence" value="ECO:0007669"/>
    <property type="project" value="TreeGrafter"/>
</dbReference>
<reference evidence="6 7" key="2">
    <citation type="journal article" date="2011" name="Stand. Genomic Sci.">
        <title>Complete genome sequence of Tolumonas auensis type strain (TA 4).</title>
        <authorList>
            <person name="Chertkov O."/>
            <person name="Copeland A."/>
            <person name="Lucas S."/>
            <person name="Lapidus A."/>
            <person name="Berry K.W."/>
            <person name="Detter J.C."/>
            <person name="Del Rio T.G."/>
            <person name="Hammon N."/>
            <person name="Dalin E."/>
            <person name="Tice H."/>
            <person name="Pitluck S."/>
            <person name="Richardson P."/>
            <person name="Bruce D."/>
            <person name="Goodwin L."/>
            <person name="Han C."/>
            <person name="Tapia R."/>
            <person name="Saunders E."/>
            <person name="Schmutz J."/>
            <person name="Brettin T."/>
            <person name="Larimer F."/>
            <person name="Land M."/>
            <person name="Hauser L."/>
            <person name="Spring S."/>
            <person name="Rohde M."/>
            <person name="Kyrpides N.C."/>
            <person name="Ivanova N."/>
            <person name="Goker M."/>
            <person name="Beller H.R."/>
            <person name="Klenk H.P."/>
            <person name="Woyke T."/>
        </authorList>
    </citation>
    <scope>NUCLEOTIDE SEQUENCE [LARGE SCALE GENOMIC DNA]</scope>
    <source>
        <strain evidence="7">DSM 9187 / TA4</strain>
    </source>
</reference>
<dbReference type="Gene3D" id="3.40.190.290">
    <property type="match status" value="1"/>
</dbReference>
<dbReference type="SUPFAM" id="SSF46785">
    <property type="entry name" value="Winged helix' DNA-binding domain"/>
    <property type="match status" value="1"/>
</dbReference>
<dbReference type="Proteomes" id="UP000009073">
    <property type="component" value="Chromosome"/>
</dbReference>
<dbReference type="STRING" id="595494.Tola_1644"/>
<dbReference type="InterPro" id="IPR036388">
    <property type="entry name" value="WH-like_DNA-bd_sf"/>
</dbReference>
<keyword evidence="7" id="KW-1185">Reference proteome</keyword>
<dbReference type="Pfam" id="PF00126">
    <property type="entry name" value="HTH_1"/>
    <property type="match status" value="1"/>
</dbReference>
<name>C4LF87_TOLAT</name>
<keyword evidence="3" id="KW-0238">DNA-binding</keyword>
<dbReference type="GO" id="GO:0003700">
    <property type="term" value="F:DNA-binding transcription factor activity"/>
    <property type="evidence" value="ECO:0007669"/>
    <property type="project" value="InterPro"/>
</dbReference>
<evidence type="ECO:0000256" key="1">
    <source>
        <dbReference type="ARBA" id="ARBA00009437"/>
    </source>
</evidence>
<dbReference type="PROSITE" id="PS50931">
    <property type="entry name" value="HTH_LYSR"/>
    <property type="match status" value="1"/>
</dbReference>
<dbReference type="KEGG" id="tau:Tola_1644"/>
<organism evidence="6 7">
    <name type="scientific">Tolumonas auensis (strain DSM 9187 / NBRC 110442 / TA 4)</name>
    <dbReference type="NCBI Taxonomy" id="595494"/>
    <lineage>
        <taxon>Bacteria</taxon>
        <taxon>Pseudomonadati</taxon>
        <taxon>Pseudomonadota</taxon>
        <taxon>Gammaproteobacteria</taxon>
        <taxon>Aeromonadales</taxon>
        <taxon>Aeromonadaceae</taxon>
        <taxon>Tolumonas</taxon>
    </lineage>
</organism>
<gene>
    <name evidence="6" type="ordered locus">Tola_1644</name>
</gene>
<dbReference type="InterPro" id="IPR058163">
    <property type="entry name" value="LysR-type_TF_proteobact-type"/>
</dbReference>
<protein>
    <submittedName>
        <fullName evidence="6">Transcriptional regulator, LysR family</fullName>
    </submittedName>
</protein>
<dbReference type="AlphaFoldDB" id="C4LF87"/>
<dbReference type="Gene3D" id="1.10.10.10">
    <property type="entry name" value="Winged helix-like DNA-binding domain superfamily/Winged helix DNA-binding domain"/>
    <property type="match status" value="1"/>
</dbReference>
<reference evidence="7" key="1">
    <citation type="submission" date="2009-05" db="EMBL/GenBank/DDBJ databases">
        <title>Complete sequence of Tolumonas auensis DSM 9187.</title>
        <authorList>
            <consortium name="US DOE Joint Genome Institute"/>
            <person name="Lucas S."/>
            <person name="Copeland A."/>
            <person name="Lapidus A."/>
            <person name="Glavina del Rio T."/>
            <person name="Tice H."/>
            <person name="Bruce D."/>
            <person name="Goodwin L."/>
            <person name="Pitluck S."/>
            <person name="Chertkov O."/>
            <person name="Brettin T."/>
            <person name="Detter J.C."/>
            <person name="Han C."/>
            <person name="Larimer F."/>
            <person name="Land M."/>
            <person name="Hauser L."/>
            <person name="Kyrpides N."/>
            <person name="Mikhailova N."/>
            <person name="Spring S."/>
            <person name="Beller H."/>
        </authorList>
    </citation>
    <scope>NUCLEOTIDE SEQUENCE [LARGE SCALE GENOMIC DNA]</scope>
    <source>
        <strain evidence="7">DSM 9187 / TA4</strain>
    </source>
</reference>
<keyword evidence="2" id="KW-0805">Transcription regulation</keyword>
<evidence type="ECO:0000313" key="7">
    <source>
        <dbReference type="Proteomes" id="UP000009073"/>
    </source>
</evidence>
<dbReference type="EMBL" id="CP001616">
    <property type="protein sequence ID" value="ACQ93254.1"/>
    <property type="molecule type" value="Genomic_DNA"/>
</dbReference>
<dbReference type="CDD" id="cd08422">
    <property type="entry name" value="PBP2_CrgA_like"/>
    <property type="match status" value="1"/>
</dbReference>
<dbReference type="InterPro" id="IPR005119">
    <property type="entry name" value="LysR_subst-bd"/>
</dbReference>
<dbReference type="Pfam" id="PF03466">
    <property type="entry name" value="LysR_substrate"/>
    <property type="match status" value="1"/>
</dbReference>
<dbReference type="PANTHER" id="PTHR30537:SF35">
    <property type="entry name" value="TRANSCRIPTIONAL REGULATORY PROTEIN"/>
    <property type="match status" value="1"/>
</dbReference>
<dbReference type="OrthoDB" id="8885940at2"/>
<evidence type="ECO:0000313" key="6">
    <source>
        <dbReference type="EMBL" id="ACQ93254.1"/>
    </source>
</evidence>
<dbReference type="FunFam" id="1.10.10.10:FF:000001">
    <property type="entry name" value="LysR family transcriptional regulator"/>
    <property type="match status" value="1"/>
</dbReference>
<dbReference type="InterPro" id="IPR000847">
    <property type="entry name" value="LysR_HTH_N"/>
</dbReference>
<evidence type="ECO:0000256" key="2">
    <source>
        <dbReference type="ARBA" id="ARBA00023015"/>
    </source>
</evidence>
<keyword evidence="4" id="KW-0804">Transcription</keyword>
<evidence type="ECO:0000256" key="3">
    <source>
        <dbReference type="ARBA" id="ARBA00023125"/>
    </source>
</evidence>
<evidence type="ECO:0000259" key="5">
    <source>
        <dbReference type="PROSITE" id="PS50931"/>
    </source>
</evidence>
<dbReference type="InterPro" id="IPR036390">
    <property type="entry name" value="WH_DNA-bd_sf"/>
</dbReference>
<dbReference type="eggNOG" id="COG0583">
    <property type="taxonomic scope" value="Bacteria"/>
</dbReference>
<evidence type="ECO:0000256" key="4">
    <source>
        <dbReference type="ARBA" id="ARBA00023163"/>
    </source>
</evidence>
<sequence>MERLDCDRMFVAVMDVGSFASAAQRLGISSGQASKLISRLEQNLGVQLFKRSTRALAATEIGLAYYERVKRLLDDYDALNDDIRNTSDSPSGKVRISAPVTFGSMQLATHLIAFAQRYPQIELDVSFSDRLVNVVDDGFDLALRIGKLSDSSLIARKLCDIRVIHVASPGYLNERGMPAHWHELSQHECILDTNFRDPFIWPFLDQNKVIDEYPVNGRLKFSNAEVCLKAACAGLGIARLPSFVAADALRAKEVVPVLTNCELPILGLYALYPPAKHLARKSRAVIDFLVTALSGEPEWEKGW</sequence>
<dbReference type="PANTHER" id="PTHR30537">
    <property type="entry name" value="HTH-TYPE TRANSCRIPTIONAL REGULATOR"/>
    <property type="match status" value="1"/>
</dbReference>
<dbReference type="HOGENOM" id="CLU_039613_16_3_6"/>
<comment type="similarity">
    <text evidence="1">Belongs to the LysR transcriptional regulatory family.</text>
</comment>